<accession>A0A518HZ29</accession>
<organism evidence="1 2">
    <name type="scientific">Stieleria neptunia</name>
    <dbReference type="NCBI Taxonomy" id="2527979"/>
    <lineage>
        <taxon>Bacteria</taxon>
        <taxon>Pseudomonadati</taxon>
        <taxon>Planctomycetota</taxon>
        <taxon>Planctomycetia</taxon>
        <taxon>Pirellulales</taxon>
        <taxon>Pirellulaceae</taxon>
        <taxon>Stieleria</taxon>
    </lineage>
</organism>
<dbReference type="OrthoDB" id="281785at2"/>
<sequence length="213" mass="25031">MRTLEEFREITIAQLRDSLHRPNQYGCEGRTADSFFSQIIWQICWINERETDFARLVEGMLRGPMRVYGQFFDQHLSIPIPDRFSSEIASAYAQAAYRVGCYTPEHMLTDQEFDKLKGALDRNFMMADHTMSEIVSRFGEPTLDSLGCQTIVHCYGSYDRNSSWIYFDYSRCYPGTYEWFEDPILRDIRRDKNKMELLPFGAWFRKGIDNADG</sequence>
<name>A0A518HZ29_9BACT</name>
<protein>
    <submittedName>
        <fullName evidence="1">Uncharacterized protein</fullName>
    </submittedName>
</protein>
<evidence type="ECO:0000313" key="2">
    <source>
        <dbReference type="Proteomes" id="UP000319004"/>
    </source>
</evidence>
<proteinExistence type="predicted"/>
<keyword evidence="2" id="KW-1185">Reference proteome</keyword>
<dbReference type="KEGG" id="snep:Enr13x_60060"/>
<gene>
    <name evidence="1" type="ORF">Enr13x_60060</name>
</gene>
<evidence type="ECO:0000313" key="1">
    <source>
        <dbReference type="EMBL" id="QDV46102.1"/>
    </source>
</evidence>
<dbReference type="AlphaFoldDB" id="A0A518HZ29"/>
<dbReference type="Proteomes" id="UP000319004">
    <property type="component" value="Chromosome"/>
</dbReference>
<reference evidence="1 2" key="1">
    <citation type="submission" date="2019-03" db="EMBL/GenBank/DDBJ databases">
        <title>Deep-cultivation of Planctomycetes and their phenomic and genomic characterization uncovers novel biology.</title>
        <authorList>
            <person name="Wiegand S."/>
            <person name="Jogler M."/>
            <person name="Boedeker C."/>
            <person name="Pinto D."/>
            <person name="Vollmers J."/>
            <person name="Rivas-Marin E."/>
            <person name="Kohn T."/>
            <person name="Peeters S.H."/>
            <person name="Heuer A."/>
            <person name="Rast P."/>
            <person name="Oberbeckmann S."/>
            <person name="Bunk B."/>
            <person name="Jeske O."/>
            <person name="Meyerdierks A."/>
            <person name="Storesund J.E."/>
            <person name="Kallscheuer N."/>
            <person name="Luecker S."/>
            <person name="Lage O.M."/>
            <person name="Pohl T."/>
            <person name="Merkel B.J."/>
            <person name="Hornburger P."/>
            <person name="Mueller R.-W."/>
            <person name="Bruemmer F."/>
            <person name="Labrenz M."/>
            <person name="Spormann A.M."/>
            <person name="Op den Camp H."/>
            <person name="Overmann J."/>
            <person name="Amann R."/>
            <person name="Jetten M.S.M."/>
            <person name="Mascher T."/>
            <person name="Medema M.H."/>
            <person name="Devos D.P."/>
            <person name="Kaster A.-K."/>
            <person name="Ovreas L."/>
            <person name="Rohde M."/>
            <person name="Galperin M.Y."/>
            <person name="Jogler C."/>
        </authorList>
    </citation>
    <scope>NUCLEOTIDE SEQUENCE [LARGE SCALE GENOMIC DNA]</scope>
    <source>
        <strain evidence="1 2">Enr13</strain>
    </source>
</reference>
<dbReference type="EMBL" id="CP037423">
    <property type="protein sequence ID" value="QDV46102.1"/>
    <property type="molecule type" value="Genomic_DNA"/>
</dbReference>
<dbReference type="RefSeq" id="WP_145390269.1">
    <property type="nucleotide sequence ID" value="NZ_CP037423.1"/>
</dbReference>